<dbReference type="InterPro" id="IPR013126">
    <property type="entry name" value="Hsp_70_fam"/>
</dbReference>
<evidence type="ECO:0000313" key="6">
    <source>
        <dbReference type="WBParaSite" id="EVEC_0000932601-mRNA-1"/>
    </source>
</evidence>
<dbReference type="GO" id="GO:0005524">
    <property type="term" value="F:ATP binding"/>
    <property type="evidence" value="ECO:0007669"/>
    <property type="project" value="UniProtKB-KW"/>
</dbReference>
<dbReference type="FunFam" id="3.90.640.10:FF:000003">
    <property type="entry name" value="Molecular chaperone DnaK"/>
    <property type="match status" value="1"/>
</dbReference>
<organism evidence="6">
    <name type="scientific">Enterobius vermicularis</name>
    <name type="common">Human pinworm</name>
    <dbReference type="NCBI Taxonomy" id="51028"/>
    <lineage>
        <taxon>Eukaryota</taxon>
        <taxon>Metazoa</taxon>
        <taxon>Ecdysozoa</taxon>
        <taxon>Nematoda</taxon>
        <taxon>Chromadorea</taxon>
        <taxon>Rhabditida</taxon>
        <taxon>Spirurina</taxon>
        <taxon>Oxyuridomorpha</taxon>
        <taxon>Oxyuroidea</taxon>
        <taxon>Oxyuridae</taxon>
        <taxon>Enterobius</taxon>
    </lineage>
</organism>
<dbReference type="InterPro" id="IPR018181">
    <property type="entry name" value="Heat_shock_70_CS"/>
</dbReference>
<keyword evidence="2" id="KW-0547">Nucleotide-binding</keyword>
<dbReference type="STRING" id="51028.A0A0N4VF32"/>
<dbReference type="AlphaFoldDB" id="A0A0N4VF32"/>
<evidence type="ECO:0000256" key="2">
    <source>
        <dbReference type="ARBA" id="ARBA00022741"/>
    </source>
</evidence>
<dbReference type="GO" id="GO:0140662">
    <property type="term" value="F:ATP-dependent protein folding chaperone"/>
    <property type="evidence" value="ECO:0007669"/>
    <property type="project" value="InterPro"/>
</dbReference>
<evidence type="ECO:0000313" key="5">
    <source>
        <dbReference type="Proteomes" id="UP000274131"/>
    </source>
</evidence>
<name>A0A0N4VF32_ENTVE</name>
<dbReference type="WBParaSite" id="EVEC_0000932601-mRNA-1">
    <property type="protein sequence ID" value="EVEC_0000932601-mRNA-1"/>
    <property type="gene ID" value="EVEC_0000932601"/>
</dbReference>
<gene>
    <name evidence="4" type="ORF">EVEC_LOCUS8752</name>
</gene>
<dbReference type="PANTHER" id="PTHR19375">
    <property type="entry name" value="HEAT SHOCK PROTEIN 70KDA"/>
    <property type="match status" value="1"/>
</dbReference>
<dbReference type="PRINTS" id="PR00301">
    <property type="entry name" value="HEATSHOCK70"/>
</dbReference>
<dbReference type="Pfam" id="PF00012">
    <property type="entry name" value="HSP70"/>
    <property type="match status" value="1"/>
</dbReference>
<dbReference type="GO" id="GO:0006950">
    <property type="term" value="P:response to stress"/>
    <property type="evidence" value="ECO:0007669"/>
    <property type="project" value="UniProtKB-ARBA"/>
</dbReference>
<dbReference type="Proteomes" id="UP000274131">
    <property type="component" value="Unassembled WGS sequence"/>
</dbReference>
<reference evidence="6" key="1">
    <citation type="submission" date="2017-02" db="UniProtKB">
        <authorList>
            <consortium name="WormBaseParasite"/>
        </authorList>
    </citation>
    <scope>IDENTIFICATION</scope>
</reference>
<dbReference type="Gene3D" id="3.30.420.40">
    <property type="match status" value="2"/>
</dbReference>
<sequence length="446" mass="49427">MSSGVFLIVTAGLAILGYVVREYGLPPPTLKIVGIDLGTTFSSIGIYHAVSGQVDIIPDKYGRRSIPSVVSFLPNGTVLVGHKAVEQQEKNPLRTIYDAKRFIGKKLTEDDKVFQADKERYPFTIKLDENGSVFFEIPLDKGLLKLTPEKIGSIIIRYLKESVESSINSRIDQAVIAVPAEFDQMERNATGRAANFAGLEVRRVVSEPTAAALAYGLDKKQGVEYILVVDLGGGTMDVSVLCLQGGVFMTLAMAGNNRLGGQDFNNRILKRLMALIKEEHSVELTSKEDLQQLLLASETAKIQLSTFPETRIDLYFQSLKSRFRYRLTREEFEELNEDLFESVIEPIKAALEDANIERSDIDEIVLVGGSTRIPRVRRIVGTFFGKPANHGVDPELAVVTGASIQAGVIGGGWPLKVTAIELPTQRRKRHIYNPFEKQQKRFVSDL</sequence>
<reference evidence="4 5" key="2">
    <citation type="submission" date="2018-10" db="EMBL/GenBank/DDBJ databases">
        <authorList>
            <consortium name="Pathogen Informatics"/>
        </authorList>
    </citation>
    <scope>NUCLEOTIDE SEQUENCE [LARGE SCALE GENOMIC DNA]</scope>
</reference>
<protein>
    <submittedName>
        <fullName evidence="6">Stress-70 protein chaperone microsome-associated 60 kDa protein</fullName>
    </submittedName>
</protein>
<dbReference type="EMBL" id="UXUI01009590">
    <property type="protein sequence ID" value="VDD94001.1"/>
    <property type="molecule type" value="Genomic_DNA"/>
</dbReference>
<dbReference type="PROSITE" id="PS01036">
    <property type="entry name" value="HSP70_3"/>
    <property type="match status" value="1"/>
</dbReference>
<dbReference type="PROSITE" id="PS00297">
    <property type="entry name" value="HSP70_1"/>
    <property type="match status" value="1"/>
</dbReference>
<evidence type="ECO:0000256" key="1">
    <source>
        <dbReference type="ARBA" id="ARBA00007381"/>
    </source>
</evidence>
<dbReference type="SUPFAM" id="SSF53067">
    <property type="entry name" value="Actin-like ATPase domain"/>
    <property type="match status" value="2"/>
</dbReference>
<dbReference type="InterPro" id="IPR043129">
    <property type="entry name" value="ATPase_NBD"/>
</dbReference>
<keyword evidence="5" id="KW-1185">Reference proteome</keyword>
<dbReference type="OrthoDB" id="2401965at2759"/>
<dbReference type="PROSITE" id="PS00329">
    <property type="entry name" value="HSP70_2"/>
    <property type="match status" value="1"/>
</dbReference>
<accession>A0A0N4VF32</accession>
<keyword evidence="3" id="KW-0067">ATP-binding</keyword>
<comment type="similarity">
    <text evidence="1">Belongs to the heat shock protein 70 family.</text>
</comment>
<dbReference type="Gene3D" id="3.90.640.10">
    <property type="entry name" value="Actin, Chain A, domain 4"/>
    <property type="match status" value="1"/>
</dbReference>
<evidence type="ECO:0000313" key="4">
    <source>
        <dbReference type="EMBL" id="VDD94001.1"/>
    </source>
</evidence>
<evidence type="ECO:0000256" key="3">
    <source>
        <dbReference type="ARBA" id="ARBA00022840"/>
    </source>
</evidence>
<proteinExistence type="inferred from homology"/>